<protein>
    <recommendedName>
        <fullName evidence="3">DNA-binding protein</fullName>
    </recommendedName>
</protein>
<keyword evidence="2" id="KW-1185">Reference proteome</keyword>
<name>A0A7I9WSD7_9MYCO</name>
<proteinExistence type="predicted"/>
<reference evidence="1 2" key="1">
    <citation type="journal article" date="2019" name="Emerg. Microbes Infect.">
        <title>Comprehensive subspecies identification of 175 nontuberculous mycobacteria species based on 7547 genomic profiles.</title>
        <authorList>
            <person name="Matsumoto Y."/>
            <person name="Kinjo T."/>
            <person name="Motooka D."/>
            <person name="Nabeya D."/>
            <person name="Jung N."/>
            <person name="Uechi K."/>
            <person name="Horii T."/>
            <person name="Iida T."/>
            <person name="Fujita J."/>
            <person name="Nakamura S."/>
        </authorList>
    </citation>
    <scope>NUCLEOTIDE SEQUENCE [LARGE SCALE GENOMIC DNA]</scope>
    <source>
        <strain evidence="1 2">JCM 13392</strain>
    </source>
</reference>
<evidence type="ECO:0000313" key="2">
    <source>
        <dbReference type="Proteomes" id="UP000465241"/>
    </source>
</evidence>
<comment type="caution">
    <text evidence="1">The sequence shown here is derived from an EMBL/GenBank/DDBJ whole genome shotgun (WGS) entry which is preliminary data.</text>
</comment>
<evidence type="ECO:0000313" key="1">
    <source>
        <dbReference type="EMBL" id="GFG60651.1"/>
    </source>
</evidence>
<sequence length="190" mass="21127">MTEKTSTLLQRVGPHEEWTVELTWFGEERQGPGKLVIRPTDPTNHPQAGLSHTVLREVDFTKALEEMRDADEFVLKIGPSINWDTIGSELVELSAAGVSDEYLARLSQAYCATGGEKPLHYLAGITDKTPAAIKNHLWQATRKGLLIRSPGRRGGQLTEKTAELLERVRESRGVLDAKSVSVSVKRRRNT</sequence>
<accession>A0A7I9WSD7</accession>
<organism evidence="1 2">
    <name type="scientific">Mycolicibacterium murale</name>
    <dbReference type="NCBI Taxonomy" id="182220"/>
    <lineage>
        <taxon>Bacteria</taxon>
        <taxon>Bacillati</taxon>
        <taxon>Actinomycetota</taxon>
        <taxon>Actinomycetes</taxon>
        <taxon>Mycobacteriales</taxon>
        <taxon>Mycobacteriaceae</taxon>
        <taxon>Mycolicibacterium</taxon>
    </lineage>
</organism>
<dbReference type="RefSeq" id="WP_193490690.1">
    <property type="nucleotide sequence ID" value="NZ_BAAAMC010000019.1"/>
</dbReference>
<dbReference type="EMBL" id="BLKT01000003">
    <property type="protein sequence ID" value="GFG60651.1"/>
    <property type="molecule type" value="Genomic_DNA"/>
</dbReference>
<dbReference type="AlphaFoldDB" id="A0A7I9WSD7"/>
<gene>
    <name evidence="1" type="ORF">MMUR_47870</name>
</gene>
<evidence type="ECO:0008006" key="3">
    <source>
        <dbReference type="Google" id="ProtNLM"/>
    </source>
</evidence>
<dbReference type="Proteomes" id="UP000465241">
    <property type="component" value="Unassembled WGS sequence"/>
</dbReference>